<evidence type="ECO:0000259" key="7">
    <source>
        <dbReference type="Pfam" id="PF13324"/>
    </source>
</evidence>
<sequence length="341" mass="37978">MATSTTSDEHANLLENFIDNVRAALAQIEEGETKKQNPKDFNPDVYWKKFGDVFKALSHEGTKLTMAFSSPPAPSPEALEGLLGSFEKAVLALVSFYYTLPKRQGITLRKVVRKSVMRCLESVIILVENLKQGNAGNSEQLQSTGALWQEVDNFSSIPRDNKSALLEVLKRNMHLVSDALQELDQALEIDGEDDGIEEFLGNAQQNHGNNASSWSDRDKDIVVSCLPLIKASKSILKKTHAAVRMNGRCSSEEEISQLDDLGDYIESMSPKVDEFATSLYPPLKGPNVLQHGEDLHKLNTTLLGFLRQSHITAVEDHRWLDFLMKASTHNWNKLKTLTLGS</sequence>
<evidence type="ECO:0000259" key="8">
    <source>
        <dbReference type="Pfam" id="PF20936"/>
    </source>
</evidence>
<dbReference type="GO" id="GO:0005737">
    <property type="term" value="C:cytoplasm"/>
    <property type="evidence" value="ECO:0007669"/>
    <property type="project" value="UniProtKB-SubCell"/>
</dbReference>
<protein>
    <recommendedName>
        <fullName evidence="11">Cyclin-D1-binding protein 1</fullName>
    </recommendedName>
</protein>
<dbReference type="PANTHER" id="PTHR15492:SF1">
    <property type="entry name" value="CYCLIN-D1-BINDING PROTEIN 1"/>
    <property type="match status" value="1"/>
</dbReference>
<evidence type="ECO:0000313" key="9">
    <source>
        <dbReference type="EMBL" id="KAL3860283.1"/>
    </source>
</evidence>
<gene>
    <name evidence="9" type="ORF">ACJMK2_010424</name>
</gene>
<dbReference type="Proteomes" id="UP001634394">
    <property type="component" value="Unassembled WGS sequence"/>
</dbReference>
<dbReference type="InterPro" id="IPR026907">
    <property type="entry name" value="GCIP-like"/>
</dbReference>
<feature type="domain" description="Cyclin-D1-binding protein 1-like N-terminal" evidence="7">
    <location>
        <begin position="51"/>
        <end position="188"/>
    </location>
</feature>
<dbReference type="GO" id="GO:0005634">
    <property type="term" value="C:nucleus"/>
    <property type="evidence" value="ECO:0007669"/>
    <property type="project" value="UniProtKB-SubCell"/>
</dbReference>
<dbReference type="InterPro" id="IPR049317">
    <property type="entry name" value="GCIP-like_N"/>
</dbReference>
<evidence type="ECO:0000256" key="2">
    <source>
        <dbReference type="ARBA" id="ARBA00004496"/>
    </source>
</evidence>
<keyword evidence="10" id="KW-1185">Reference proteome</keyword>
<keyword evidence="4" id="KW-0963">Cytoplasm</keyword>
<evidence type="ECO:0000256" key="6">
    <source>
        <dbReference type="ARBA" id="ARBA00023306"/>
    </source>
</evidence>
<dbReference type="AlphaFoldDB" id="A0ABD3VGX1"/>
<proteinExistence type="inferred from homology"/>
<name>A0ABD3VGX1_SINWO</name>
<evidence type="ECO:0000256" key="4">
    <source>
        <dbReference type="ARBA" id="ARBA00022490"/>
    </source>
</evidence>
<keyword evidence="6" id="KW-0131">Cell cycle</keyword>
<evidence type="ECO:0000313" key="10">
    <source>
        <dbReference type="Proteomes" id="UP001634394"/>
    </source>
</evidence>
<comment type="caution">
    <text evidence="9">The sequence shown here is derived from an EMBL/GenBank/DDBJ whole genome shotgun (WGS) entry which is preliminary data.</text>
</comment>
<feature type="domain" description="Cyclin-D1-binding protein 1-like C-terminal" evidence="8">
    <location>
        <begin position="195"/>
        <end position="297"/>
    </location>
</feature>
<evidence type="ECO:0000256" key="3">
    <source>
        <dbReference type="ARBA" id="ARBA00008940"/>
    </source>
</evidence>
<organism evidence="9 10">
    <name type="scientific">Sinanodonta woodiana</name>
    <name type="common">Chinese pond mussel</name>
    <name type="synonym">Anodonta woodiana</name>
    <dbReference type="NCBI Taxonomy" id="1069815"/>
    <lineage>
        <taxon>Eukaryota</taxon>
        <taxon>Metazoa</taxon>
        <taxon>Spiralia</taxon>
        <taxon>Lophotrochozoa</taxon>
        <taxon>Mollusca</taxon>
        <taxon>Bivalvia</taxon>
        <taxon>Autobranchia</taxon>
        <taxon>Heteroconchia</taxon>
        <taxon>Palaeoheterodonta</taxon>
        <taxon>Unionida</taxon>
        <taxon>Unionoidea</taxon>
        <taxon>Unionidae</taxon>
        <taxon>Unioninae</taxon>
        <taxon>Sinanodonta</taxon>
    </lineage>
</organism>
<comment type="subcellular location">
    <subcellularLocation>
        <location evidence="2">Cytoplasm</location>
    </subcellularLocation>
    <subcellularLocation>
        <location evidence="1">Nucleus</location>
    </subcellularLocation>
</comment>
<dbReference type="Gene3D" id="1.20.1410.10">
    <property type="entry name" value="I/LWEQ domain"/>
    <property type="match status" value="1"/>
</dbReference>
<dbReference type="Gene3D" id="1.20.1420.10">
    <property type="entry name" value="Talin, central domain"/>
    <property type="match status" value="1"/>
</dbReference>
<dbReference type="InterPro" id="IPR049318">
    <property type="entry name" value="GCIP_C"/>
</dbReference>
<reference evidence="9 10" key="1">
    <citation type="submission" date="2024-11" db="EMBL/GenBank/DDBJ databases">
        <title>Chromosome-level genome assembly of the freshwater bivalve Anodonta woodiana.</title>
        <authorList>
            <person name="Chen X."/>
        </authorList>
    </citation>
    <scope>NUCLEOTIDE SEQUENCE [LARGE SCALE GENOMIC DNA]</scope>
    <source>
        <strain evidence="9">MN2024</strain>
        <tissue evidence="9">Gills</tissue>
    </source>
</reference>
<dbReference type="Pfam" id="PF13324">
    <property type="entry name" value="GCIP_N"/>
    <property type="match status" value="1"/>
</dbReference>
<evidence type="ECO:0008006" key="11">
    <source>
        <dbReference type="Google" id="ProtNLM"/>
    </source>
</evidence>
<accession>A0ABD3VGX1</accession>
<dbReference type="PANTHER" id="PTHR15492">
    <property type="entry name" value="CYCLIN D1-BINDING PROTEIN 1"/>
    <property type="match status" value="1"/>
</dbReference>
<dbReference type="Pfam" id="PF20936">
    <property type="entry name" value="GCIP_C"/>
    <property type="match status" value="1"/>
</dbReference>
<keyword evidence="5" id="KW-0539">Nucleus</keyword>
<dbReference type="EMBL" id="JBJQND010000012">
    <property type="protein sequence ID" value="KAL3860283.1"/>
    <property type="molecule type" value="Genomic_DNA"/>
</dbReference>
<evidence type="ECO:0000256" key="5">
    <source>
        <dbReference type="ARBA" id="ARBA00023242"/>
    </source>
</evidence>
<evidence type="ECO:0000256" key="1">
    <source>
        <dbReference type="ARBA" id="ARBA00004123"/>
    </source>
</evidence>
<comment type="similarity">
    <text evidence="3">Belongs to the CCNDBP1 family.</text>
</comment>